<name>A0A497XT50_9AQUI</name>
<dbReference type="GO" id="GO:0004129">
    <property type="term" value="F:cytochrome-c oxidase activity"/>
    <property type="evidence" value="ECO:0007669"/>
    <property type="project" value="InterPro"/>
</dbReference>
<dbReference type="GO" id="GO:0015990">
    <property type="term" value="P:electron transport coupled proton transport"/>
    <property type="evidence" value="ECO:0007669"/>
    <property type="project" value="TreeGrafter"/>
</dbReference>
<dbReference type="PRINTS" id="PR01165">
    <property type="entry name" value="CYCOXIDASEI"/>
</dbReference>
<comment type="similarity">
    <text evidence="6">Belongs to the heme-copper respiratory oxidase family.</text>
</comment>
<organism evidence="9 10">
    <name type="scientific">Hydrogenivirga caldilitoris</name>
    <dbReference type="NCBI Taxonomy" id="246264"/>
    <lineage>
        <taxon>Bacteria</taxon>
        <taxon>Pseudomonadati</taxon>
        <taxon>Aquificota</taxon>
        <taxon>Aquificia</taxon>
        <taxon>Aquificales</taxon>
        <taxon>Aquificaceae</taxon>
        <taxon>Hydrogenivirga</taxon>
    </lineage>
</organism>
<evidence type="ECO:0000256" key="2">
    <source>
        <dbReference type="ARBA" id="ARBA00022660"/>
    </source>
</evidence>
<keyword evidence="6" id="KW-0349">Heme</keyword>
<keyword evidence="6" id="KW-0479">Metal-binding</keyword>
<dbReference type="PANTHER" id="PTHR10422:SF18">
    <property type="entry name" value="CYTOCHROME C OXIDASE SUBUNIT 1"/>
    <property type="match status" value="1"/>
</dbReference>
<dbReference type="PROSITE" id="PS50855">
    <property type="entry name" value="COX1"/>
    <property type="match status" value="1"/>
</dbReference>
<feature type="transmembrane region" description="Helical" evidence="7">
    <location>
        <begin position="275"/>
        <end position="297"/>
    </location>
</feature>
<accession>A0A497XT50</accession>
<dbReference type="SUPFAM" id="SSF81442">
    <property type="entry name" value="Cytochrome c oxidase subunit I-like"/>
    <property type="match status" value="1"/>
</dbReference>
<evidence type="ECO:0000256" key="4">
    <source>
        <dbReference type="ARBA" id="ARBA00022989"/>
    </source>
</evidence>
<keyword evidence="6" id="KW-0813">Transport</keyword>
<dbReference type="RefSeq" id="WP_121012452.1">
    <property type="nucleotide sequence ID" value="NZ_RCCJ01000001.1"/>
</dbReference>
<keyword evidence="2 6" id="KW-0679">Respiratory chain</keyword>
<dbReference type="InterPro" id="IPR023616">
    <property type="entry name" value="Cyt_c_oxase-like_su1_dom"/>
</dbReference>
<feature type="transmembrane region" description="Helical" evidence="7">
    <location>
        <begin position="463"/>
        <end position="483"/>
    </location>
</feature>
<keyword evidence="3 6" id="KW-0812">Transmembrane</keyword>
<evidence type="ECO:0000256" key="6">
    <source>
        <dbReference type="RuleBase" id="RU000370"/>
    </source>
</evidence>
<dbReference type="InterPro" id="IPR023615">
    <property type="entry name" value="Cyt_c_Oxase_su1_BS"/>
</dbReference>
<feature type="domain" description="Cytochrome oxidase subunit I profile" evidence="8">
    <location>
        <begin position="17"/>
        <end position="523"/>
    </location>
</feature>
<dbReference type="GO" id="GO:0009060">
    <property type="term" value="P:aerobic respiration"/>
    <property type="evidence" value="ECO:0007669"/>
    <property type="project" value="InterPro"/>
</dbReference>
<sequence length="537" mass="59753">MREAISVPYFGASLKEWLFTTDHKKIGILYLSTAYIFFLVAGFFGLIIRFEQTSPGIQLVQPDFYNYLLTGHGAVLLLWWAIASHIGGFGNFLLPLMIGAKDVAFPRLNALSWWAFFGASVLVLLTLIPGNHIKMMWTGYPPYSASGDAGVTALYVFIIHLVGVSSIATAVNFITTYIKMRAPGINFWNTNMFVHCLIAANVIQLVGVPSLAGAVTMLLLDKYLGTNFYNPAKGGDPLLYQNVFWFYSHPVVYVQILPVFGFFSEIVPTFARRPLFGYKSMIFAVWGITLLSFEVWIHHMFVSGVPDWARVIMSYTTILIAVPTGIKIFNWIGTLHGGAIILRSPMLYALGGIFMFLIGGLTGIPNAMVAIDLGISDSLFIVGHFHYVLGMALTLGLFGAIIYWFPKMTGKMYPENLGKVSFWLTFIGANLFYFFQMVVGMLGNPRRYPDYPPIPEWVTLHNIQTVGALILGLGVLVFTIGILKGLFAGEKAPDNPWQSQSLEWQIPSPAPVDNFGEEHPKVEPDYHPYKYGAPPVF</sequence>
<dbReference type="Gene3D" id="1.20.210.10">
    <property type="entry name" value="Cytochrome c oxidase-like, subunit I domain"/>
    <property type="match status" value="1"/>
</dbReference>
<dbReference type="InterPro" id="IPR000883">
    <property type="entry name" value="Cyt_C_Oxase_1"/>
</dbReference>
<comment type="subcellular location">
    <subcellularLocation>
        <location evidence="1">Membrane</location>
        <topology evidence="1">Multi-pass membrane protein</topology>
    </subcellularLocation>
</comment>
<feature type="transmembrane region" description="Helical" evidence="7">
    <location>
        <begin position="384"/>
        <end position="405"/>
    </location>
</feature>
<keyword evidence="4 7" id="KW-1133">Transmembrane helix</keyword>
<feature type="transmembrane region" description="Helical" evidence="7">
    <location>
        <begin position="77"/>
        <end position="98"/>
    </location>
</feature>
<dbReference type="Pfam" id="PF00115">
    <property type="entry name" value="COX1"/>
    <property type="match status" value="1"/>
</dbReference>
<feature type="transmembrane region" description="Helical" evidence="7">
    <location>
        <begin position="153"/>
        <end position="175"/>
    </location>
</feature>
<feature type="transmembrane region" description="Helical" evidence="7">
    <location>
        <begin position="110"/>
        <end position="133"/>
    </location>
</feature>
<feature type="transmembrane region" description="Helical" evidence="7">
    <location>
        <begin position="28"/>
        <end position="48"/>
    </location>
</feature>
<keyword evidence="6" id="KW-0408">Iron</keyword>
<dbReference type="OrthoDB" id="9759913at2"/>
<dbReference type="PANTHER" id="PTHR10422">
    <property type="entry name" value="CYTOCHROME C OXIDASE SUBUNIT 1"/>
    <property type="match status" value="1"/>
</dbReference>
<dbReference type="GO" id="GO:0020037">
    <property type="term" value="F:heme binding"/>
    <property type="evidence" value="ECO:0007669"/>
    <property type="project" value="InterPro"/>
</dbReference>
<evidence type="ECO:0000313" key="10">
    <source>
        <dbReference type="Proteomes" id="UP000267841"/>
    </source>
</evidence>
<dbReference type="Proteomes" id="UP000267841">
    <property type="component" value="Unassembled WGS sequence"/>
</dbReference>
<feature type="transmembrane region" description="Helical" evidence="7">
    <location>
        <begin position="417"/>
        <end position="443"/>
    </location>
</feature>
<keyword evidence="6" id="KW-0249">Electron transport</keyword>
<feature type="transmembrane region" description="Helical" evidence="7">
    <location>
        <begin position="345"/>
        <end position="364"/>
    </location>
</feature>
<feature type="transmembrane region" description="Helical" evidence="7">
    <location>
        <begin position="244"/>
        <end position="263"/>
    </location>
</feature>
<gene>
    <name evidence="9" type="ORF">BCF55_1588</name>
</gene>
<evidence type="ECO:0000259" key="8">
    <source>
        <dbReference type="PROSITE" id="PS50855"/>
    </source>
</evidence>
<evidence type="ECO:0000256" key="3">
    <source>
        <dbReference type="ARBA" id="ARBA00022692"/>
    </source>
</evidence>
<dbReference type="GO" id="GO:0022904">
    <property type="term" value="P:respiratory electron transport chain"/>
    <property type="evidence" value="ECO:0007669"/>
    <property type="project" value="TreeGrafter"/>
</dbReference>
<evidence type="ECO:0000313" key="9">
    <source>
        <dbReference type="EMBL" id="RLJ71289.1"/>
    </source>
</evidence>
<keyword evidence="10" id="KW-1185">Reference proteome</keyword>
<dbReference type="PROSITE" id="PS00077">
    <property type="entry name" value="COX1_CUB"/>
    <property type="match status" value="1"/>
</dbReference>
<dbReference type="EMBL" id="RCCJ01000001">
    <property type="protein sequence ID" value="RLJ71289.1"/>
    <property type="molecule type" value="Genomic_DNA"/>
</dbReference>
<reference evidence="9 10" key="1">
    <citation type="submission" date="2018-10" db="EMBL/GenBank/DDBJ databases">
        <title>Genomic Encyclopedia of Archaeal and Bacterial Type Strains, Phase II (KMG-II): from individual species to whole genera.</title>
        <authorList>
            <person name="Goeker M."/>
        </authorList>
    </citation>
    <scope>NUCLEOTIDE SEQUENCE [LARGE SCALE GENOMIC DNA]</scope>
    <source>
        <strain evidence="9 10">DSM 16510</strain>
    </source>
</reference>
<protein>
    <submittedName>
        <fullName evidence="9">Cytochrome c oxidase subunit 1</fullName>
    </submittedName>
</protein>
<feature type="transmembrane region" description="Helical" evidence="7">
    <location>
        <begin position="196"/>
        <end position="220"/>
    </location>
</feature>
<proteinExistence type="inferred from homology"/>
<evidence type="ECO:0000256" key="1">
    <source>
        <dbReference type="ARBA" id="ARBA00004141"/>
    </source>
</evidence>
<dbReference type="GO" id="GO:0016020">
    <property type="term" value="C:membrane"/>
    <property type="evidence" value="ECO:0007669"/>
    <property type="project" value="UniProtKB-SubCell"/>
</dbReference>
<comment type="caution">
    <text evidence="9">The sequence shown here is derived from an EMBL/GenBank/DDBJ whole genome shotgun (WGS) entry which is preliminary data.</text>
</comment>
<keyword evidence="5 7" id="KW-0472">Membrane</keyword>
<evidence type="ECO:0000256" key="7">
    <source>
        <dbReference type="SAM" id="Phobius"/>
    </source>
</evidence>
<dbReference type="AlphaFoldDB" id="A0A497XT50"/>
<evidence type="ECO:0000256" key="5">
    <source>
        <dbReference type="ARBA" id="ARBA00023136"/>
    </source>
</evidence>
<dbReference type="InterPro" id="IPR036927">
    <property type="entry name" value="Cyt_c_oxase-like_su1_sf"/>
</dbReference>
<feature type="transmembrane region" description="Helical" evidence="7">
    <location>
        <begin position="312"/>
        <end position="333"/>
    </location>
</feature>